<dbReference type="EMBL" id="CAADRA010001505">
    <property type="protein sequence ID" value="VFT82156.1"/>
    <property type="molecule type" value="Genomic_DNA"/>
</dbReference>
<evidence type="ECO:0000313" key="3">
    <source>
        <dbReference type="EMBL" id="VFT82156.1"/>
    </source>
</evidence>
<dbReference type="Proteomes" id="UP000332933">
    <property type="component" value="Unassembled WGS sequence"/>
</dbReference>
<dbReference type="EMBL" id="VJMH01001504">
    <property type="protein sequence ID" value="KAF0711817.1"/>
    <property type="molecule type" value="Genomic_DNA"/>
</dbReference>
<reference evidence="3 4" key="1">
    <citation type="submission" date="2019-03" db="EMBL/GenBank/DDBJ databases">
        <authorList>
            <person name="Gaulin E."/>
            <person name="Dumas B."/>
        </authorList>
    </citation>
    <scope>NUCLEOTIDE SEQUENCE [LARGE SCALE GENOMIC DNA]</scope>
    <source>
        <strain evidence="3">CBS 568.67</strain>
    </source>
</reference>
<evidence type="ECO:0000313" key="2">
    <source>
        <dbReference type="EMBL" id="KAF0711817.1"/>
    </source>
</evidence>
<evidence type="ECO:0000256" key="1">
    <source>
        <dbReference type="SAM" id="Coils"/>
    </source>
</evidence>
<gene>
    <name evidence="3" type="primary">Aste57867_5075</name>
    <name evidence="2" type="ORF">As57867_005062</name>
    <name evidence="3" type="ORF">ASTE57867_5075</name>
</gene>
<proteinExistence type="predicted"/>
<dbReference type="AlphaFoldDB" id="A0A485KH41"/>
<dbReference type="OrthoDB" id="10563791at2759"/>
<accession>A0A485KH41</accession>
<sequence length="179" mass="20689">MVSPAYQLKLEVNLAPEPIPEVIDDSKVCQVILENESEDENDNVTSNVIPFDDQYECHVDVDGVDTTESMAAGRSIPECASETCTCQISDDTLFMELQLKELEIQRLKVRCIRLTIYTSHESKNQVQEIKARYRRDTRQLKREIEAARDKSVKDEQLRQKQSRILKAVSVLWFIKFHIS</sequence>
<reference evidence="2" key="2">
    <citation type="submission" date="2019-06" db="EMBL/GenBank/DDBJ databases">
        <title>Genomics analysis of Aphanomyces spp. identifies a new class of oomycete effector associated with host adaptation.</title>
        <authorList>
            <person name="Gaulin E."/>
        </authorList>
    </citation>
    <scope>NUCLEOTIDE SEQUENCE</scope>
    <source>
        <strain evidence="2">CBS 578.67</strain>
    </source>
</reference>
<keyword evidence="4" id="KW-1185">Reference proteome</keyword>
<protein>
    <submittedName>
        <fullName evidence="3">Aste57867_5075 protein</fullName>
    </submittedName>
</protein>
<name>A0A485KH41_9STRA</name>
<organism evidence="3 4">
    <name type="scientific">Aphanomyces stellatus</name>
    <dbReference type="NCBI Taxonomy" id="120398"/>
    <lineage>
        <taxon>Eukaryota</taxon>
        <taxon>Sar</taxon>
        <taxon>Stramenopiles</taxon>
        <taxon>Oomycota</taxon>
        <taxon>Saprolegniomycetes</taxon>
        <taxon>Saprolegniales</taxon>
        <taxon>Verrucalvaceae</taxon>
        <taxon>Aphanomyces</taxon>
    </lineage>
</organism>
<feature type="coiled-coil region" evidence="1">
    <location>
        <begin position="123"/>
        <end position="150"/>
    </location>
</feature>
<keyword evidence="1" id="KW-0175">Coiled coil</keyword>
<evidence type="ECO:0000313" key="4">
    <source>
        <dbReference type="Proteomes" id="UP000332933"/>
    </source>
</evidence>